<sequence length="136" mass="15291">MSTTQLTHSALRTLVPHEDIPPLTLGQTTRASSFASSTTSTSSIYSRAADDLIDRFATHQPQTPIHLWSGGNVRLGNMDLTLTTHDAELLMHAMKGDERFDFVKLIFLDEDREEWKISFMRSQVSFISAPSSVFEF</sequence>
<protein>
    <submittedName>
        <fullName evidence="1">Uncharacterized protein</fullName>
    </submittedName>
</protein>
<organism evidence="1 2">
    <name type="scientific">Cryptococcus amylolentus CBS 6039</name>
    <dbReference type="NCBI Taxonomy" id="1295533"/>
    <lineage>
        <taxon>Eukaryota</taxon>
        <taxon>Fungi</taxon>
        <taxon>Dikarya</taxon>
        <taxon>Basidiomycota</taxon>
        <taxon>Agaricomycotina</taxon>
        <taxon>Tremellomycetes</taxon>
        <taxon>Tremellales</taxon>
        <taxon>Cryptococcaceae</taxon>
        <taxon>Cryptococcus</taxon>
    </lineage>
</organism>
<dbReference type="AlphaFoldDB" id="A0A1E3HRP4"/>
<dbReference type="RefSeq" id="XP_018994084.1">
    <property type="nucleotide sequence ID" value="XM_019138647.1"/>
</dbReference>
<dbReference type="Proteomes" id="UP000094065">
    <property type="component" value="Unassembled WGS sequence"/>
</dbReference>
<dbReference type="GeneID" id="30155851"/>
<reference evidence="1 2" key="1">
    <citation type="submission" date="2016-06" db="EMBL/GenBank/DDBJ databases">
        <title>Evolution of pathogenesis and genome organization in the Tremellales.</title>
        <authorList>
            <person name="Cuomo C."/>
            <person name="Litvintseva A."/>
            <person name="Heitman J."/>
            <person name="Chen Y."/>
            <person name="Sun S."/>
            <person name="Springer D."/>
            <person name="Dromer F."/>
            <person name="Young S."/>
            <person name="Zeng Q."/>
            <person name="Chapman S."/>
            <person name="Gujja S."/>
            <person name="Saif S."/>
            <person name="Birren B."/>
        </authorList>
    </citation>
    <scope>NUCLEOTIDE SEQUENCE [LARGE SCALE GENOMIC DNA]</scope>
    <source>
        <strain evidence="1 2">CBS 6039</strain>
    </source>
</reference>
<comment type="caution">
    <text evidence="1">The sequence shown here is derived from an EMBL/GenBank/DDBJ whole genome shotgun (WGS) entry which is preliminary data.</text>
</comment>
<name>A0A1E3HRP4_9TREE</name>
<evidence type="ECO:0000313" key="2">
    <source>
        <dbReference type="Proteomes" id="UP000094065"/>
    </source>
</evidence>
<dbReference type="OrthoDB" id="2563592at2759"/>
<proteinExistence type="predicted"/>
<keyword evidence="2" id="KW-1185">Reference proteome</keyword>
<gene>
    <name evidence="1" type="ORF">L202_04542</name>
</gene>
<evidence type="ECO:0000313" key="1">
    <source>
        <dbReference type="EMBL" id="ODN79038.1"/>
    </source>
</evidence>
<dbReference type="EMBL" id="AWGJ01000006">
    <property type="protein sequence ID" value="ODN79038.1"/>
    <property type="molecule type" value="Genomic_DNA"/>
</dbReference>
<accession>A0A1E3HRP4</accession>